<keyword evidence="4" id="KW-0548">Nucleotidyltransferase</keyword>
<dbReference type="GO" id="GO:0003677">
    <property type="term" value="F:DNA binding"/>
    <property type="evidence" value="ECO:0007669"/>
    <property type="project" value="InterPro"/>
</dbReference>
<dbReference type="Gene3D" id="1.10.8.60">
    <property type="match status" value="1"/>
</dbReference>
<dbReference type="NCBIfam" id="TIGR01128">
    <property type="entry name" value="holA"/>
    <property type="match status" value="1"/>
</dbReference>
<evidence type="ECO:0000256" key="2">
    <source>
        <dbReference type="ARBA" id="ARBA00017703"/>
    </source>
</evidence>
<organism evidence="11 12">
    <name type="scientific">Candidatus Magasanikbacteria bacterium CG10_big_fil_rev_8_21_14_0_10_42_10</name>
    <dbReference type="NCBI Taxonomy" id="1974649"/>
    <lineage>
        <taxon>Bacteria</taxon>
        <taxon>Candidatus Magasanikiibacteriota</taxon>
    </lineage>
</organism>
<dbReference type="Proteomes" id="UP000231530">
    <property type="component" value="Unassembled WGS sequence"/>
</dbReference>
<evidence type="ECO:0000256" key="6">
    <source>
        <dbReference type="ARBA" id="ARBA00022932"/>
    </source>
</evidence>
<name>A0A2H0TX37_9BACT</name>
<evidence type="ECO:0000256" key="5">
    <source>
        <dbReference type="ARBA" id="ARBA00022705"/>
    </source>
</evidence>
<feature type="domain" description="DNA polymerase III delta N-terminal" evidence="9">
    <location>
        <begin position="5"/>
        <end position="118"/>
    </location>
</feature>
<evidence type="ECO:0000259" key="9">
    <source>
        <dbReference type="Pfam" id="PF06144"/>
    </source>
</evidence>
<keyword evidence="6" id="KW-0239">DNA-directed DNA polymerase</keyword>
<comment type="similarity">
    <text evidence="7">Belongs to the DNA polymerase HolA subunit family.</text>
</comment>
<comment type="caution">
    <text evidence="11">The sequence shown here is derived from an EMBL/GenBank/DDBJ whole genome shotgun (WGS) entry which is preliminary data.</text>
</comment>
<reference evidence="12" key="1">
    <citation type="submission" date="2017-09" db="EMBL/GenBank/DDBJ databases">
        <title>Depth-based differentiation of microbial function through sediment-hosted aquifers and enrichment of novel symbionts in the deep terrestrial subsurface.</title>
        <authorList>
            <person name="Probst A.J."/>
            <person name="Ladd B."/>
            <person name="Jarett J.K."/>
            <person name="Geller-Mcgrath D.E."/>
            <person name="Sieber C.M.K."/>
            <person name="Emerson J.B."/>
            <person name="Anantharaman K."/>
            <person name="Thomas B.C."/>
            <person name="Malmstrom R."/>
            <person name="Stieglmeier M."/>
            <person name="Klingl A."/>
            <person name="Woyke T."/>
            <person name="Ryan C.M."/>
            <person name="Banfield J.F."/>
        </authorList>
    </citation>
    <scope>NUCLEOTIDE SEQUENCE [LARGE SCALE GENOMIC DNA]</scope>
</reference>
<dbReference type="InterPro" id="IPR027417">
    <property type="entry name" value="P-loop_NTPase"/>
</dbReference>
<protein>
    <recommendedName>
        <fullName evidence="2">DNA polymerase III subunit delta</fullName>
        <ecNumber evidence="1">2.7.7.7</ecNumber>
    </recommendedName>
</protein>
<dbReference type="Gene3D" id="1.20.272.10">
    <property type="match status" value="1"/>
</dbReference>
<dbReference type="InterPro" id="IPR048466">
    <property type="entry name" value="DNA_pol3_delta-like_C"/>
</dbReference>
<dbReference type="EC" id="2.7.7.7" evidence="1"/>
<keyword evidence="5" id="KW-0235">DNA replication</keyword>
<dbReference type="AlphaFoldDB" id="A0A2H0TX37"/>
<dbReference type="SUPFAM" id="SSF48019">
    <property type="entry name" value="post-AAA+ oligomerization domain-like"/>
    <property type="match status" value="1"/>
</dbReference>
<dbReference type="PANTHER" id="PTHR34388:SF1">
    <property type="entry name" value="DNA POLYMERASE III SUBUNIT DELTA"/>
    <property type="match status" value="1"/>
</dbReference>
<evidence type="ECO:0000256" key="1">
    <source>
        <dbReference type="ARBA" id="ARBA00012417"/>
    </source>
</evidence>
<feature type="domain" description="DNA polymerase III delta subunit-like C-terminal" evidence="10">
    <location>
        <begin position="198"/>
        <end position="317"/>
    </location>
</feature>
<dbReference type="InterPro" id="IPR005790">
    <property type="entry name" value="DNA_polIII_delta"/>
</dbReference>
<gene>
    <name evidence="11" type="primary">holA</name>
    <name evidence="11" type="ORF">COU32_00700</name>
</gene>
<dbReference type="InterPro" id="IPR010372">
    <property type="entry name" value="DNA_pol3_delta_N"/>
</dbReference>
<dbReference type="GO" id="GO:0003887">
    <property type="term" value="F:DNA-directed DNA polymerase activity"/>
    <property type="evidence" value="ECO:0007669"/>
    <property type="project" value="UniProtKB-KW"/>
</dbReference>
<dbReference type="PANTHER" id="PTHR34388">
    <property type="entry name" value="DNA POLYMERASE III SUBUNIT DELTA"/>
    <property type="match status" value="1"/>
</dbReference>
<comment type="catalytic activity">
    <reaction evidence="8">
        <text>DNA(n) + a 2'-deoxyribonucleoside 5'-triphosphate = DNA(n+1) + diphosphate</text>
        <dbReference type="Rhea" id="RHEA:22508"/>
        <dbReference type="Rhea" id="RHEA-COMP:17339"/>
        <dbReference type="Rhea" id="RHEA-COMP:17340"/>
        <dbReference type="ChEBI" id="CHEBI:33019"/>
        <dbReference type="ChEBI" id="CHEBI:61560"/>
        <dbReference type="ChEBI" id="CHEBI:173112"/>
        <dbReference type="EC" id="2.7.7.7"/>
    </reaction>
</comment>
<dbReference type="EMBL" id="PFBY01000010">
    <property type="protein sequence ID" value="PIR76705.1"/>
    <property type="molecule type" value="Genomic_DNA"/>
</dbReference>
<dbReference type="Pfam" id="PF21694">
    <property type="entry name" value="DNA_pol3_delta_C"/>
    <property type="match status" value="1"/>
</dbReference>
<dbReference type="InterPro" id="IPR008921">
    <property type="entry name" value="DNA_pol3_clamp-load_cplx_C"/>
</dbReference>
<evidence type="ECO:0000256" key="4">
    <source>
        <dbReference type="ARBA" id="ARBA00022695"/>
    </source>
</evidence>
<evidence type="ECO:0000313" key="12">
    <source>
        <dbReference type="Proteomes" id="UP000231530"/>
    </source>
</evidence>
<evidence type="ECO:0000256" key="3">
    <source>
        <dbReference type="ARBA" id="ARBA00022679"/>
    </source>
</evidence>
<evidence type="ECO:0000313" key="11">
    <source>
        <dbReference type="EMBL" id="PIR76705.1"/>
    </source>
</evidence>
<evidence type="ECO:0000256" key="8">
    <source>
        <dbReference type="ARBA" id="ARBA00049244"/>
    </source>
</evidence>
<dbReference type="GO" id="GO:0006261">
    <property type="term" value="P:DNA-templated DNA replication"/>
    <property type="evidence" value="ECO:0007669"/>
    <property type="project" value="TreeGrafter"/>
</dbReference>
<evidence type="ECO:0000256" key="7">
    <source>
        <dbReference type="ARBA" id="ARBA00034754"/>
    </source>
</evidence>
<sequence length="321" mass="37010">MIIFLYGKDTYRSRQYLHKMMEKFRVERDPQGLNLTRIDCEHTTEPIMQEILSSPFLAEKRMVVVENLLMSKQITVQEDLLTRIEEKTLPQDVILIIWEAIEKPKTNKAKALFERLGKEQFTQHFEELTGVKVVGWVMAEVQERGGTIARDAATTLAHVEGNNMWRLAGLIDQLVSYAFGRTITLADVALFTEEKVDDNIFSLVDAIVQKQTAKAFTMIQEQYRVGNDAGYVFAMIVRQYRILLQLRDLYDRGEDLQSSALAKDLGIHPFVIKKSLPLVKRYTLEDLQRIHNDLLTVDYQTKRGIGSQSFLLDMFLSRSSI</sequence>
<dbReference type="GO" id="GO:0009360">
    <property type="term" value="C:DNA polymerase III complex"/>
    <property type="evidence" value="ECO:0007669"/>
    <property type="project" value="InterPro"/>
</dbReference>
<keyword evidence="3" id="KW-0808">Transferase</keyword>
<proteinExistence type="inferred from homology"/>
<dbReference type="SUPFAM" id="SSF52540">
    <property type="entry name" value="P-loop containing nucleoside triphosphate hydrolases"/>
    <property type="match status" value="1"/>
</dbReference>
<accession>A0A2H0TX37</accession>
<evidence type="ECO:0000259" key="10">
    <source>
        <dbReference type="Pfam" id="PF21694"/>
    </source>
</evidence>
<dbReference type="Gene3D" id="3.40.50.300">
    <property type="entry name" value="P-loop containing nucleotide triphosphate hydrolases"/>
    <property type="match status" value="1"/>
</dbReference>
<dbReference type="Pfam" id="PF06144">
    <property type="entry name" value="DNA_pol3_delta"/>
    <property type="match status" value="1"/>
</dbReference>